<sequence>MNCHCPGRVRTFATRVACSAASSSGNGGTGASNAPKIVFLKGNAGKGAVHNYGQRKGRQARSDGKRIAPVFPQRPPPEATTFSLPSSSFNASSYTSPGVAPPLAGQKKNERTGRQFVRKKTALLMPGQGSQYVTMSRDLYNNFQSARDVWHKADACLNMFAQGKAPENATKDPMREQFEQEMARSAELEALVYPRGMKLTELVFNGDQLELTRSENAQPAVFACTMAFLNVLRKEFEFEMFNDHIDWLAGHGSGTYAALVAANVLDADDAFRALRFRGLEAMRCLREHPVLFPKGCTPPAVIYETWAFANASSSNLLAHVKEEPPPEGSQSDVRKWKHTQVNAVSVRPGCLDQAIAEVVAVQGQILRGEIPDMATDEFVGISNINSQQQIVLSGTRTAVVYTCSHLRIKGLGARAVNLPVSGPYHTALVGAAQESFGRVVDVMPIREPDCVREIVSSVDGSVLRTASDVRYDLGHALSTPVRWLDTINTLIDQGVRRFVCLGPGRALAHLLSKELAYRERHLRGNESLDTDFEVWSIATANDVHLLVNSLRRLLSQ</sequence>
<feature type="compositionally biased region" description="Low complexity" evidence="5">
    <location>
        <begin position="83"/>
        <end position="93"/>
    </location>
</feature>
<comment type="catalytic activity">
    <reaction evidence="4">
        <text>holo-[ACP] + malonyl-CoA = malonyl-[ACP] + CoA</text>
        <dbReference type="Rhea" id="RHEA:41792"/>
        <dbReference type="Rhea" id="RHEA-COMP:9623"/>
        <dbReference type="Rhea" id="RHEA-COMP:9685"/>
        <dbReference type="ChEBI" id="CHEBI:57287"/>
        <dbReference type="ChEBI" id="CHEBI:57384"/>
        <dbReference type="ChEBI" id="CHEBI:64479"/>
        <dbReference type="ChEBI" id="CHEBI:78449"/>
        <dbReference type="EC" id="2.3.1.39"/>
    </reaction>
</comment>
<evidence type="ECO:0000256" key="2">
    <source>
        <dbReference type="ARBA" id="ARBA00022679"/>
    </source>
</evidence>
<dbReference type="SMART" id="SM00827">
    <property type="entry name" value="PKS_AT"/>
    <property type="match status" value="1"/>
</dbReference>
<feature type="region of interest" description="Disordered" evidence="5">
    <location>
        <begin position="49"/>
        <end position="113"/>
    </location>
</feature>
<keyword evidence="3 7" id="KW-0012">Acyltransferase</keyword>
<reference evidence="7" key="1">
    <citation type="submission" date="2023-03" db="EMBL/GenBank/DDBJ databases">
        <title>Mating type loci evolution in Malassezia.</title>
        <authorList>
            <person name="Coelho M.A."/>
        </authorList>
    </citation>
    <scope>NUCLEOTIDE SEQUENCE</scope>
    <source>
        <strain evidence="7">CBS 11721</strain>
    </source>
</reference>
<keyword evidence="8" id="KW-1185">Reference proteome</keyword>
<dbReference type="PANTHER" id="PTHR42681">
    <property type="entry name" value="MALONYL-COA-ACYL CARRIER PROTEIN TRANSACYLASE, MITOCHONDRIAL"/>
    <property type="match status" value="1"/>
</dbReference>
<name>A0AAF0EYY6_9BASI</name>
<dbReference type="InterPro" id="IPR050858">
    <property type="entry name" value="Mal-CoA-ACP_Trans/PKS_FabD"/>
</dbReference>
<keyword evidence="2 7" id="KW-0808">Transferase</keyword>
<accession>A0AAF0EYY6</accession>
<evidence type="ECO:0000256" key="4">
    <source>
        <dbReference type="ARBA" id="ARBA00048462"/>
    </source>
</evidence>
<evidence type="ECO:0000259" key="6">
    <source>
        <dbReference type="SMART" id="SM00827"/>
    </source>
</evidence>
<evidence type="ECO:0000256" key="3">
    <source>
        <dbReference type="ARBA" id="ARBA00023315"/>
    </source>
</evidence>
<dbReference type="Gene3D" id="3.40.366.10">
    <property type="entry name" value="Malonyl-Coenzyme A Acyl Carrier Protein, domain 2"/>
    <property type="match status" value="2"/>
</dbReference>
<evidence type="ECO:0000313" key="8">
    <source>
        <dbReference type="Proteomes" id="UP001219933"/>
    </source>
</evidence>
<dbReference type="SUPFAM" id="SSF55048">
    <property type="entry name" value="Probable ACP-binding domain of malonyl-CoA ACP transacylase"/>
    <property type="match status" value="1"/>
</dbReference>
<evidence type="ECO:0000256" key="1">
    <source>
        <dbReference type="ARBA" id="ARBA00013258"/>
    </source>
</evidence>
<evidence type="ECO:0000313" key="7">
    <source>
        <dbReference type="EMBL" id="WFD36806.1"/>
    </source>
</evidence>
<protein>
    <recommendedName>
        <fullName evidence="1">[acyl-carrier-protein] S-malonyltransferase</fullName>
        <ecNumber evidence="1">2.3.1.39</ecNumber>
    </recommendedName>
</protein>
<dbReference type="Proteomes" id="UP001219933">
    <property type="component" value="Chromosome 5"/>
</dbReference>
<proteinExistence type="predicted"/>
<dbReference type="InterPro" id="IPR016036">
    <property type="entry name" value="Malonyl_transacylase_ACP-bd"/>
</dbReference>
<dbReference type="InterPro" id="IPR001227">
    <property type="entry name" value="Ac_transferase_dom_sf"/>
</dbReference>
<dbReference type="EC" id="2.3.1.39" evidence="1"/>
<evidence type="ECO:0000256" key="5">
    <source>
        <dbReference type="SAM" id="MobiDB-lite"/>
    </source>
</evidence>
<gene>
    <name evidence="7" type="primary">MCT1</name>
    <name evidence="7" type="ORF">MCUN1_003696</name>
</gene>
<dbReference type="InterPro" id="IPR016035">
    <property type="entry name" value="Acyl_Trfase/lysoPLipase"/>
</dbReference>
<dbReference type="GO" id="GO:0005739">
    <property type="term" value="C:mitochondrion"/>
    <property type="evidence" value="ECO:0007669"/>
    <property type="project" value="TreeGrafter"/>
</dbReference>
<dbReference type="GO" id="GO:0006633">
    <property type="term" value="P:fatty acid biosynthetic process"/>
    <property type="evidence" value="ECO:0007669"/>
    <property type="project" value="TreeGrafter"/>
</dbReference>
<dbReference type="InterPro" id="IPR014043">
    <property type="entry name" value="Acyl_transferase_dom"/>
</dbReference>
<dbReference type="PANTHER" id="PTHR42681:SF1">
    <property type="entry name" value="MALONYL-COA-ACYL CARRIER PROTEIN TRANSACYLASE, MITOCHONDRIAL"/>
    <property type="match status" value="1"/>
</dbReference>
<organism evidence="7 8">
    <name type="scientific">Malassezia cuniculi</name>
    <dbReference type="NCBI Taxonomy" id="948313"/>
    <lineage>
        <taxon>Eukaryota</taxon>
        <taxon>Fungi</taxon>
        <taxon>Dikarya</taxon>
        <taxon>Basidiomycota</taxon>
        <taxon>Ustilaginomycotina</taxon>
        <taxon>Malasseziomycetes</taxon>
        <taxon>Malasseziales</taxon>
        <taxon>Malasseziaceae</taxon>
        <taxon>Malassezia</taxon>
    </lineage>
</organism>
<feature type="domain" description="Malonyl-CoA:ACP transacylase (MAT)" evidence="6">
    <location>
        <begin position="124"/>
        <end position="553"/>
    </location>
</feature>
<dbReference type="EMBL" id="CP119881">
    <property type="protein sequence ID" value="WFD36806.1"/>
    <property type="molecule type" value="Genomic_DNA"/>
</dbReference>
<dbReference type="SUPFAM" id="SSF52151">
    <property type="entry name" value="FabD/lysophospholipase-like"/>
    <property type="match status" value="1"/>
</dbReference>
<dbReference type="GO" id="GO:0004314">
    <property type="term" value="F:[acyl-carrier-protein] S-malonyltransferase activity"/>
    <property type="evidence" value="ECO:0007669"/>
    <property type="project" value="UniProtKB-EC"/>
</dbReference>
<dbReference type="AlphaFoldDB" id="A0AAF0EYY6"/>